<evidence type="ECO:0000259" key="4">
    <source>
        <dbReference type="Pfam" id="PF24345"/>
    </source>
</evidence>
<dbReference type="InterPro" id="IPR056222">
    <property type="entry name" value="PH_23"/>
</dbReference>
<dbReference type="Proteomes" id="UP000800082">
    <property type="component" value="Unassembled WGS sequence"/>
</dbReference>
<feature type="compositionally biased region" description="Low complexity" evidence="1">
    <location>
        <begin position="1220"/>
        <end position="1231"/>
    </location>
</feature>
<accession>A0A6A5RCQ9</accession>
<protein>
    <recommendedName>
        <fullName evidence="7">DH domain-containing protein</fullName>
    </recommendedName>
</protein>
<feature type="region of interest" description="Disordered" evidence="1">
    <location>
        <begin position="1916"/>
        <end position="1948"/>
    </location>
</feature>
<feature type="compositionally biased region" description="Pro residues" evidence="1">
    <location>
        <begin position="1979"/>
        <end position="1988"/>
    </location>
</feature>
<feature type="compositionally biased region" description="Basic and acidic residues" evidence="1">
    <location>
        <begin position="330"/>
        <end position="341"/>
    </location>
</feature>
<dbReference type="RefSeq" id="XP_033443780.1">
    <property type="nucleotide sequence ID" value="XM_033587015.1"/>
</dbReference>
<dbReference type="InterPro" id="IPR056223">
    <property type="entry name" value="PH_24"/>
</dbReference>
<feature type="compositionally biased region" description="Basic and acidic residues" evidence="1">
    <location>
        <begin position="408"/>
        <end position="420"/>
    </location>
</feature>
<feature type="compositionally biased region" description="Pro residues" evidence="1">
    <location>
        <begin position="1529"/>
        <end position="1541"/>
    </location>
</feature>
<dbReference type="InterPro" id="IPR056416">
    <property type="entry name" value="DH_2_fung"/>
</dbReference>
<feature type="domain" description="PH" evidence="4">
    <location>
        <begin position="1688"/>
        <end position="1827"/>
    </location>
</feature>
<dbReference type="GeneID" id="54344661"/>
<feature type="region of interest" description="Disordered" evidence="1">
    <location>
        <begin position="1263"/>
        <end position="1659"/>
    </location>
</feature>
<feature type="region of interest" description="Disordered" evidence="1">
    <location>
        <begin position="1197"/>
        <end position="1250"/>
    </location>
</feature>
<organism evidence="5 6">
    <name type="scientific">Didymella exigua CBS 183.55</name>
    <dbReference type="NCBI Taxonomy" id="1150837"/>
    <lineage>
        <taxon>Eukaryota</taxon>
        <taxon>Fungi</taxon>
        <taxon>Dikarya</taxon>
        <taxon>Ascomycota</taxon>
        <taxon>Pezizomycotina</taxon>
        <taxon>Dothideomycetes</taxon>
        <taxon>Pleosporomycetidae</taxon>
        <taxon>Pleosporales</taxon>
        <taxon>Pleosporineae</taxon>
        <taxon>Didymellaceae</taxon>
        <taxon>Didymella</taxon>
    </lineage>
</organism>
<feature type="compositionally biased region" description="Low complexity" evidence="1">
    <location>
        <begin position="1923"/>
        <end position="1937"/>
    </location>
</feature>
<feature type="region of interest" description="Disordered" evidence="1">
    <location>
        <begin position="1"/>
        <end position="420"/>
    </location>
</feature>
<feature type="compositionally biased region" description="Acidic residues" evidence="1">
    <location>
        <begin position="1585"/>
        <end position="1602"/>
    </location>
</feature>
<dbReference type="EMBL" id="ML979004">
    <property type="protein sequence ID" value="KAF1923527.1"/>
    <property type="molecule type" value="Genomic_DNA"/>
</dbReference>
<feature type="compositionally biased region" description="Low complexity" evidence="1">
    <location>
        <begin position="476"/>
        <end position="498"/>
    </location>
</feature>
<feature type="compositionally biased region" description="Low complexity" evidence="1">
    <location>
        <begin position="517"/>
        <end position="556"/>
    </location>
</feature>
<feature type="compositionally biased region" description="Pro residues" evidence="1">
    <location>
        <begin position="102"/>
        <end position="119"/>
    </location>
</feature>
<dbReference type="Pfam" id="PF24344">
    <property type="entry name" value="PH_23"/>
    <property type="match status" value="1"/>
</dbReference>
<evidence type="ECO:0000313" key="5">
    <source>
        <dbReference type="EMBL" id="KAF1923527.1"/>
    </source>
</evidence>
<feature type="compositionally biased region" description="Basic and acidic residues" evidence="1">
    <location>
        <begin position="298"/>
        <end position="310"/>
    </location>
</feature>
<dbReference type="Pfam" id="PF24345">
    <property type="entry name" value="PH_24"/>
    <property type="match status" value="1"/>
</dbReference>
<feature type="compositionally biased region" description="Low complexity" evidence="1">
    <location>
        <begin position="1506"/>
        <end position="1518"/>
    </location>
</feature>
<evidence type="ECO:0000259" key="2">
    <source>
        <dbReference type="Pfam" id="PF24340"/>
    </source>
</evidence>
<feature type="domain" description="DBL homology" evidence="2">
    <location>
        <begin position="830"/>
        <end position="1042"/>
    </location>
</feature>
<feature type="compositionally biased region" description="Pro residues" evidence="1">
    <location>
        <begin position="200"/>
        <end position="231"/>
    </location>
</feature>
<feature type="region of interest" description="Disordered" evidence="1">
    <location>
        <begin position="449"/>
        <end position="767"/>
    </location>
</feature>
<feature type="compositionally biased region" description="Low complexity" evidence="1">
    <location>
        <begin position="53"/>
        <end position="62"/>
    </location>
</feature>
<feature type="compositionally biased region" description="Basic residues" evidence="1">
    <location>
        <begin position="585"/>
        <end position="595"/>
    </location>
</feature>
<feature type="region of interest" description="Disordered" evidence="1">
    <location>
        <begin position="1042"/>
        <end position="1061"/>
    </location>
</feature>
<proteinExistence type="predicted"/>
<feature type="compositionally biased region" description="Basic and acidic residues" evidence="1">
    <location>
        <begin position="42"/>
        <end position="51"/>
    </location>
</feature>
<feature type="compositionally biased region" description="Basic and acidic residues" evidence="1">
    <location>
        <begin position="1398"/>
        <end position="1416"/>
    </location>
</feature>
<dbReference type="Pfam" id="PF24340">
    <property type="entry name" value="DH_2"/>
    <property type="match status" value="1"/>
</dbReference>
<name>A0A6A5RCQ9_9PLEO</name>
<feature type="region of interest" description="Disordered" evidence="1">
    <location>
        <begin position="1841"/>
        <end position="1882"/>
    </location>
</feature>
<sequence>MPAPPADAASPREHASPGKKRAPAVMSGNDFAKAIGISKPANVRDKIKRWQQDGGNDAAVAGTDDDDATPSADVEPKTSRPKSQPPTPKTTTKPTADKPNWQPAPAPDKPNWQPAPAPSTPTDHSPQRATPAHNELDDDVHSAVAPKKRVVSDSHWRAKQSPPKDAARPPPKTIPNAWVRPSRIVKKDKLAVPEDVAPAPSAPPTATPAPPTAAPPTSTPAPAPTLTPTPKTPLQAPVPQTLAKYISKSTGQKKGAQRQRQRQRRASKPASSKSDANEERPVSSGSGSAKEPAVEPESPQRKKDRSEVVKVRRRNTQTSPRASLSAEDAEPVKQRPGRRSEPGPAFEHLANLVTVEYAESSVSPELGPDVTSPRADELRERRRRRRQSRPMSDDEGFRESTRRHRRTKTDTVDMEKEDVMRALRAVQPRALSPPNKVFASRLEAWLDRTQQMQDAAEQSERLPPRRRRRSKEPARESSAAPAESSATQAESSAIQAESFVVPASTKGRHQPAPVDPAPAEETTRPAPAEETTRLAPAEEATRPATAEEATRPASAEETTRPASAEETTRPRSSGSGSGSASAGGSRRRRRRRSHEQRRASRELKIDTTAPVAEEAASPVGPDGSAAPPLPDKAEPEPEPEPPEAPLSPTPTLKRRGARRKSQHMRSKSSTCSPLRESMSTDDLTQEDTARAVSAASSALSSSVGASSVDFDQPSLRPRPLAVQRRKPARGKRLSTIASVDSLASKAHRPPGTDVARSERSESVFSDDRTVTASEVGSQLNETSTIVSRRSTRKNRLASHADLISVLSMPKAGAKSIVSARSIRTNRSRLATATIPDIMNELADDEAKYMRELRTIVDGVIPVLLSCVLSKTDSAVAVGLFSRSAKSDPSEVTKPIVDMGLCLERLKTLHKRVPKQDSDGFLSWAQSAQRVYGDYISVWRLGFQDVVISLAPADDDPFKPAKIVNGPDDGAPWDEGMPRNADGYVVNGDGERVDVAYMLKRPLVRLKYLAKTLKGLNHVQPSERADKIAATFHDLVTAARKRSNDEQARLEDEAASSIDATRARDPRSLAPLAGVRIDAARCVRARDYFDLYLYHSTSQELSCRVELLLRDNAPGTAQGGDVLLCEVDSTGRWLLLPPIQQSRISARNGDVKGEIVVMIRGNQADGSEWSEVMSLTADDEQAGFEWVQMLGLTPIPPPIADIKRDQTVPGQMARPTSSHGSSLVSVATASTAPFKSRTPSPHEIEIPLGEQHTGVSKVWNYDTPDRRRQSRTVSPVTPPSADGSLANRNRDAGDGSLANRNRDAGDVSLANRNRDAADVSPPEPQANLGTVRRTRRPDADADQTPRSSFDDATRSDGTASPTGLKRTKAKRLSRTVTLSTVSQRPSRQITLDDPIEFVDEPKPIQSREAKIIQEEKQPRRKSTKRRGKNFSVWMPTSEADCSDESDGSEESAEEEQMSPPGSPPRPGTHRRVSSTPSMELPSIPRLRKSSQPSTSLRDAANADELSEPPASAPPALSKAPKTRNQEDDAPPPPPPHRSPSPATPVTLKGSKTPNFTPALPGWKTKRRSSSPLKHEYEPSTCTESSSESEEDVVSEDDASESDDVSLTSESSEDELDDDIPTPLMPLSRSRSYATRPSSAGRDAAPLEPLPEESKEFPSVSPPASIYTLPNGTITPSQSASNQPYRAVPTNSGKATKAVGSIFSWSDAGRWDSLHPDECSIVVTPGKIEVFEITAAHSKPLVSDGDEIIQPGGRAPLIAVELTPLVPLRKSTAIDISIRSPPTSDSRIATGNNIMLRSRNATECAQLYAMINQSRINNPTYIALQNARGPYGHTSWAEAMDRRNEARTNASSGSGLFGGTLGRRSSYRKSSTRAASISAATESSVGTMGTAMRSALSRFSFGKGGMFSVRNSTLESQSLNSFDTGSSGSLPGSGASSPNGPGGAVGAPAGITNTKCRLYERESLKKWRDMGGARLTIMLPSPNPSAPGSPNPLQRSPGTRDHTQERRIVVTSKKDSQILLDVTLSETCFERVARSGIAVSVWEDNVDEHGQVGQVAHTGGVNGARARVFMIQMKSEREAAYCFSLLGKMRY</sequence>
<feature type="compositionally biased region" description="Polar residues" evidence="1">
    <location>
        <begin position="1373"/>
        <end position="1388"/>
    </location>
</feature>
<evidence type="ECO:0000256" key="1">
    <source>
        <dbReference type="SAM" id="MobiDB-lite"/>
    </source>
</evidence>
<feature type="compositionally biased region" description="Basic residues" evidence="1">
    <location>
        <begin position="652"/>
        <end position="666"/>
    </location>
</feature>
<feature type="compositionally biased region" description="Polar residues" evidence="1">
    <location>
        <begin position="1627"/>
        <end position="1636"/>
    </location>
</feature>
<feature type="region of interest" description="Disordered" evidence="1">
    <location>
        <begin position="1977"/>
        <end position="2001"/>
    </location>
</feature>
<feature type="compositionally biased region" description="Basic residues" evidence="1">
    <location>
        <begin position="255"/>
        <end position="267"/>
    </location>
</feature>
<feature type="compositionally biased region" description="Basic and acidic residues" evidence="1">
    <location>
        <begin position="391"/>
        <end position="400"/>
    </location>
</feature>
<feature type="compositionally biased region" description="Basic and acidic residues" evidence="1">
    <location>
        <begin position="596"/>
        <end position="605"/>
    </location>
</feature>
<feature type="compositionally biased region" description="Basic residues" evidence="1">
    <location>
        <begin position="1417"/>
        <end position="1427"/>
    </location>
</feature>
<feature type="compositionally biased region" description="Acidic residues" evidence="1">
    <location>
        <begin position="1439"/>
        <end position="1455"/>
    </location>
</feature>
<feature type="compositionally biased region" description="Acidic residues" evidence="1">
    <location>
        <begin position="1609"/>
        <end position="1618"/>
    </location>
</feature>
<feature type="compositionally biased region" description="Low complexity" evidence="1">
    <location>
        <begin position="1870"/>
        <end position="1882"/>
    </location>
</feature>
<feature type="compositionally biased region" description="Basic and acidic residues" evidence="1">
    <location>
        <begin position="755"/>
        <end position="767"/>
    </location>
</feature>
<feature type="domain" description="PH" evidence="3">
    <location>
        <begin position="1056"/>
        <end position="1196"/>
    </location>
</feature>
<gene>
    <name evidence="5" type="ORF">M421DRAFT_104398</name>
</gene>
<dbReference type="OrthoDB" id="5408934at2759"/>
<feature type="compositionally biased region" description="Low complexity" evidence="1">
    <location>
        <begin position="570"/>
        <end position="584"/>
    </location>
</feature>
<feature type="compositionally biased region" description="Low complexity" evidence="1">
    <location>
        <begin position="690"/>
        <end position="708"/>
    </location>
</feature>
<keyword evidence="6" id="KW-1185">Reference proteome</keyword>
<feature type="compositionally biased region" description="Basic and acidic residues" evidence="1">
    <location>
        <begin position="1042"/>
        <end position="1051"/>
    </location>
</feature>
<evidence type="ECO:0008006" key="7">
    <source>
        <dbReference type="Google" id="ProtNLM"/>
    </source>
</evidence>
<reference evidence="5" key="1">
    <citation type="journal article" date="2020" name="Stud. Mycol.">
        <title>101 Dothideomycetes genomes: a test case for predicting lifestyles and emergence of pathogens.</title>
        <authorList>
            <person name="Haridas S."/>
            <person name="Albert R."/>
            <person name="Binder M."/>
            <person name="Bloem J."/>
            <person name="Labutti K."/>
            <person name="Salamov A."/>
            <person name="Andreopoulos B."/>
            <person name="Baker S."/>
            <person name="Barry K."/>
            <person name="Bills G."/>
            <person name="Bluhm B."/>
            <person name="Cannon C."/>
            <person name="Castanera R."/>
            <person name="Culley D."/>
            <person name="Daum C."/>
            <person name="Ezra D."/>
            <person name="Gonzalez J."/>
            <person name="Henrissat B."/>
            <person name="Kuo A."/>
            <person name="Liang C."/>
            <person name="Lipzen A."/>
            <person name="Lutzoni F."/>
            <person name="Magnuson J."/>
            <person name="Mondo S."/>
            <person name="Nolan M."/>
            <person name="Ohm R."/>
            <person name="Pangilinan J."/>
            <person name="Park H.-J."/>
            <person name="Ramirez L."/>
            <person name="Alfaro M."/>
            <person name="Sun H."/>
            <person name="Tritt A."/>
            <person name="Yoshinaga Y."/>
            <person name="Zwiers L.-H."/>
            <person name="Turgeon B."/>
            <person name="Goodwin S."/>
            <person name="Spatafora J."/>
            <person name="Crous P."/>
            <person name="Grigoriev I."/>
        </authorList>
    </citation>
    <scope>NUCLEOTIDE SEQUENCE</scope>
    <source>
        <strain evidence="5">CBS 183.55</strain>
    </source>
</reference>
<evidence type="ECO:0000313" key="6">
    <source>
        <dbReference type="Proteomes" id="UP000800082"/>
    </source>
</evidence>
<evidence type="ECO:0000259" key="3">
    <source>
        <dbReference type="Pfam" id="PF24344"/>
    </source>
</evidence>
<feature type="compositionally biased region" description="Basic residues" evidence="1">
    <location>
        <begin position="723"/>
        <end position="732"/>
    </location>
</feature>